<dbReference type="Pfam" id="PF25191">
    <property type="entry name" value="DUF7832"/>
    <property type="match status" value="1"/>
</dbReference>
<dbReference type="AlphaFoldDB" id="H5TGD8"/>
<keyword evidence="3" id="KW-1185">Reference proteome</keyword>
<evidence type="ECO:0000313" key="2">
    <source>
        <dbReference type="EMBL" id="GAB32546.1"/>
    </source>
</evidence>
<evidence type="ECO:0000313" key="3">
    <source>
        <dbReference type="Proteomes" id="UP000005038"/>
    </source>
</evidence>
<organism evidence="2 3">
    <name type="scientific">Gordonia otitidis (strain DSM 44809 / CCUG 52243 / JCM 12355 / NBRC 100426 / IFM 10032)</name>
    <dbReference type="NCBI Taxonomy" id="1108044"/>
    <lineage>
        <taxon>Bacteria</taxon>
        <taxon>Bacillati</taxon>
        <taxon>Actinomycetota</taxon>
        <taxon>Actinomycetes</taxon>
        <taxon>Mycobacteriales</taxon>
        <taxon>Gordoniaceae</taxon>
        <taxon>Gordonia</taxon>
    </lineage>
</organism>
<evidence type="ECO:0000259" key="1">
    <source>
        <dbReference type="Pfam" id="PF25191"/>
    </source>
</evidence>
<proteinExistence type="predicted"/>
<dbReference type="Proteomes" id="UP000005038">
    <property type="component" value="Unassembled WGS sequence"/>
</dbReference>
<dbReference type="OrthoDB" id="4827574at2"/>
<protein>
    <recommendedName>
        <fullName evidence="1">DUF7832 domain-containing protein</fullName>
    </recommendedName>
</protein>
<name>H5TGD8_GORO1</name>
<dbReference type="InterPro" id="IPR057154">
    <property type="entry name" value="DUF7832"/>
</dbReference>
<sequence>MGTLADVTYDDATYHSDDTEEYGLPEESSVTHILAFLAWCAQRRLLADYHATESIALIERTSSPVEIAETYFDCQIDPSMLTEEGNRFAQERYGDYLDRIEALPAVAEYESLYHLPTTWQTVDLYLPVLDDLFARWSRT</sequence>
<gene>
    <name evidence="2" type="ORF">GOOTI_012_00040</name>
</gene>
<reference evidence="2" key="1">
    <citation type="submission" date="2012-02" db="EMBL/GenBank/DDBJ databases">
        <title>Whole genome shotgun sequence of Gordonia otitidis NBRC 100426.</title>
        <authorList>
            <person name="Yoshida I."/>
            <person name="Hosoyama A."/>
            <person name="Tsuchikane K."/>
            <person name="Katsumata H."/>
            <person name="Yamazaki S."/>
            <person name="Fujita N."/>
        </authorList>
    </citation>
    <scope>NUCLEOTIDE SEQUENCE [LARGE SCALE GENOMIC DNA]</scope>
    <source>
        <strain evidence="2">NBRC 100426</strain>
    </source>
</reference>
<feature type="domain" description="DUF7832" evidence="1">
    <location>
        <begin position="9"/>
        <end position="114"/>
    </location>
</feature>
<comment type="caution">
    <text evidence="2">The sequence shown here is derived from an EMBL/GenBank/DDBJ whole genome shotgun (WGS) entry which is preliminary data.</text>
</comment>
<accession>H5TGD8</accession>
<dbReference type="EMBL" id="BAFB01000012">
    <property type="protein sequence ID" value="GAB32546.1"/>
    <property type="molecule type" value="Genomic_DNA"/>
</dbReference>